<dbReference type="RefSeq" id="WP_317562123.1">
    <property type="nucleotide sequence ID" value="NZ_JAWLIP010000008.1"/>
</dbReference>
<dbReference type="Proteomes" id="UP001185659">
    <property type="component" value="Unassembled WGS sequence"/>
</dbReference>
<sequence length="470" mass="51061">MSCPDAFAWKIFTEAVRGEFWSRWTTDVQMWPTAPWPVCEPGQTENCCSTVEVSNNPDPEHCPVRPDPALGMPAHTPHEPGKAHQVSMEDAAKTDRDGDGSIDWDDVPPELKTAVIGAEQVELVYHNRPMTDYIFANGLYHTDGLGRVFQTRAGVMEHYAPYNGVAGTGPLSQIDLPIRSLMLKANLLDIRKAKELGIDLEKNADYITLDLPKGGNTPETGTYILLSFHISSKDLPNWFWTTFEHVDNQGRCDWIGCNDSFGYVARVSEGPTARDDLPEPADNYVSPNQLEMADGAVVAFDLARTYDADSEMRDGLAAVFKTLGIGTGAANESGTPRPADPAWRNYRLKGSQTNFVTPTGRPTQLGNSVTEAGFTNSSSCISCHARASATEKGLPNLSIFVSDLSDAGLPKSTNGVPAPSWFTTSAYYGVGDQVLAPGLVAVQTDFVWGFRNACPIEVGAQGPHRCAKKD</sequence>
<evidence type="ECO:0000256" key="1">
    <source>
        <dbReference type="SAM" id="MobiDB-lite"/>
    </source>
</evidence>
<gene>
    <name evidence="2" type="ORF">R2G56_17720</name>
</gene>
<feature type="compositionally biased region" description="Basic and acidic residues" evidence="1">
    <location>
        <begin position="90"/>
        <end position="99"/>
    </location>
</feature>
<keyword evidence="3" id="KW-1185">Reference proteome</keyword>
<dbReference type="EMBL" id="JAWLIP010000008">
    <property type="protein sequence ID" value="MDV6228138.1"/>
    <property type="molecule type" value="Genomic_DNA"/>
</dbReference>
<proteinExistence type="predicted"/>
<accession>A0ABU4APG8</accession>
<feature type="region of interest" description="Disordered" evidence="1">
    <location>
        <begin position="55"/>
        <end position="105"/>
    </location>
</feature>
<name>A0ABU4APG8_9HYPH</name>
<evidence type="ECO:0008006" key="4">
    <source>
        <dbReference type="Google" id="ProtNLM"/>
    </source>
</evidence>
<dbReference type="PROSITE" id="PS00018">
    <property type="entry name" value="EF_HAND_1"/>
    <property type="match status" value="1"/>
</dbReference>
<dbReference type="InterPro" id="IPR018247">
    <property type="entry name" value="EF_Hand_1_Ca_BS"/>
</dbReference>
<reference evidence="2 3" key="1">
    <citation type="submission" date="2023-10" db="EMBL/GenBank/DDBJ databases">
        <authorList>
            <person name="Venkata Ramana C."/>
            <person name="Sasikala C."/>
            <person name="Dhurka M."/>
        </authorList>
    </citation>
    <scope>NUCLEOTIDE SEQUENCE [LARGE SCALE GENOMIC DNA]</scope>
    <source>
        <strain evidence="2 3">KCTC 32151</strain>
    </source>
</reference>
<protein>
    <recommendedName>
        <fullName evidence="4">Cytochrome c domain-containing protein</fullName>
    </recommendedName>
</protein>
<organism evidence="2 3">
    <name type="scientific">Nitratireductor aquimarinus</name>
    <dbReference type="NCBI Taxonomy" id="889300"/>
    <lineage>
        <taxon>Bacteria</taxon>
        <taxon>Pseudomonadati</taxon>
        <taxon>Pseudomonadota</taxon>
        <taxon>Alphaproteobacteria</taxon>
        <taxon>Hyphomicrobiales</taxon>
        <taxon>Phyllobacteriaceae</taxon>
        <taxon>Nitratireductor</taxon>
    </lineage>
</organism>
<comment type="caution">
    <text evidence="2">The sequence shown here is derived from an EMBL/GenBank/DDBJ whole genome shotgun (WGS) entry which is preliminary data.</text>
</comment>
<evidence type="ECO:0000313" key="3">
    <source>
        <dbReference type="Proteomes" id="UP001185659"/>
    </source>
</evidence>
<evidence type="ECO:0000313" key="2">
    <source>
        <dbReference type="EMBL" id="MDV6228138.1"/>
    </source>
</evidence>